<dbReference type="RefSeq" id="WP_179503588.1">
    <property type="nucleotide sequence ID" value="NZ_JACCAA010000001.1"/>
</dbReference>
<evidence type="ECO:0000256" key="1">
    <source>
        <dbReference type="ARBA" id="ARBA00004141"/>
    </source>
</evidence>
<reference evidence="7 8" key="1">
    <citation type="submission" date="2020-07" db="EMBL/GenBank/DDBJ databases">
        <title>Sequencing the genomes of 1000 actinobacteria strains.</title>
        <authorList>
            <person name="Klenk H.-P."/>
        </authorList>
    </citation>
    <scope>NUCLEOTIDE SEQUENCE [LARGE SCALE GENOMIC DNA]</scope>
    <source>
        <strain evidence="7 8">DSM 23819</strain>
    </source>
</reference>
<feature type="transmembrane region" description="Helical" evidence="6">
    <location>
        <begin position="62"/>
        <end position="80"/>
    </location>
</feature>
<evidence type="ECO:0000256" key="5">
    <source>
        <dbReference type="SAM" id="MobiDB-lite"/>
    </source>
</evidence>
<sequence length="268" mass="30484">MSSHAMARRRSAKQPPLASYPSKPPVGFADWAMLVIALISVVLLAWITFWDVPEATQRKVILADYAICALFAVEFLWRWGRSGLGWRFPVRYWYEVLGMIPVSHPAFRSFRLLRIVIVLARLGRAADRAFGDRVTAAILKQGTDTLVEAIKRPVTIAVMDEVTAVLQTGHYTANIARALNENRSELDALVLDLIKRDQQMGRLKFLPFHDDVVRLVSDTVFRLLFEVLNDPRTDELVSDALRENIDQMRAAVRGKYEAEQHPGRTWQS</sequence>
<feature type="compositionally biased region" description="Basic residues" evidence="5">
    <location>
        <begin position="1"/>
        <end position="12"/>
    </location>
</feature>
<evidence type="ECO:0000256" key="6">
    <source>
        <dbReference type="SAM" id="Phobius"/>
    </source>
</evidence>
<evidence type="ECO:0000313" key="7">
    <source>
        <dbReference type="EMBL" id="NYG60685.1"/>
    </source>
</evidence>
<evidence type="ECO:0000313" key="8">
    <source>
        <dbReference type="Proteomes" id="UP000540656"/>
    </source>
</evidence>
<accession>A0A7Y9S2F3</accession>
<protein>
    <recommendedName>
        <fullName evidence="9">Ion transporter</fullName>
    </recommendedName>
</protein>
<keyword evidence="2 6" id="KW-0812">Transmembrane</keyword>
<gene>
    <name evidence="7" type="ORF">BJ980_003608</name>
</gene>
<keyword evidence="8" id="KW-1185">Reference proteome</keyword>
<evidence type="ECO:0000256" key="4">
    <source>
        <dbReference type="ARBA" id="ARBA00023136"/>
    </source>
</evidence>
<comment type="caution">
    <text evidence="7">The sequence shown here is derived from an EMBL/GenBank/DDBJ whole genome shotgun (WGS) entry which is preliminary data.</text>
</comment>
<dbReference type="AlphaFoldDB" id="A0A7Y9S2F3"/>
<keyword evidence="3 6" id="KW-1133">Transmembrane helix</keyword>
<dbReference type="Gene3D" id="1.20.120.350">
    <property type="entry name" value="Voltage-gated potassium channels. Chain C"/>
    <property type="match status" value="1"/>
</dbReference>
<evidence type="ECO:0008006" key="9">
    <source>
        <dbReference type="Google" id="ProtNLM"/>
    </source>
</evidence>
<organism evidence="7 8">
    <name type="scientific">Nocardioides daedukensis</name>
    <dbReference type="NCBI Taxonomy" id="634462"/>
    <lineage>
        <taxon>Bacteria</taxon>
        <taxon>Bacillati</taxon>
        <taxon>Actinomycetota</taxon>
        <taxon>Actinomycetes</taxon>
        <taxon>Propionibacteriales</taxon>
        <taxon>Nocardioidaceae</taxon>
        <taxon>Nocardioides</taxon>
    </lineage>
</organism>
<dbReference type="InterPro" id="IPR027359">
    <property type="entry name" value="Volt_channel_dom_sf"/>
</dbReference>
<dbReference type="GO" id="GO:0016020">
    <property type="term" value="C:membrane"/>
    <property type="evidence" value="ECO:0007669"/>
    <property type="project" value="UniProtKB-SubCell"/>
</dbReference>
<feature type="region of interest" description="Disordered" evidence="5">
    <location>
        <begin position="1"/>
        <end position="20"/>
    </location>
</feature>
<evidence type="ECO:0000256" key="3">
    <source>
        <dbReference type="ARBA" id="ARBA00022989"/>
    </source>
</evidence>
<dbReference type="SUPFAM" id="SSF81324">
    <property type="entry name" value="Voltage-gated potassium channels"/>
    <property type="match status" value="1"/>
</dbReference>
<evidence type="ECO:0000256" key="2">
    <source>
        <dbReference type="ARBA" id="ARBA00022692"/>
    </source>
</evidence>
<feature type="transmembrane region" description="Helical" evidence="6">
    <location>
        <begin position="31"/>
        <end position="50"/>
    </location>
</feature>
<proteinExistence type="predicted"/>
<dbReference type="EMBL" id="JACCAA010000001">
    <property type="protein sequence ID" value="NYG60685.1"/>
    <property type="molecule type" value="Genomic_DNA"/>
</dbReference>
<dbReference type="Proteomes" id="UP000540656">
    <property type="component" value="Unassembled WGS sequence"/>
</dbReference>
<keyword evidence="4 6" id="KW-0472">Membrane</keyword>
<name>A0A7Y9S2F3_9ACTN</name>
<comment type="subcellular location">
    <subcellularLocation>
        <location evidence="1">Membrane</location>
        <topology evidence="1">Multi-pass membrane protein</topology>
    </subcellularLocation>
</comment>